<dbReference type="Proteomes" id="UP000283805">
    <property type="component" value="Unassembled WGS sequence"/>
</dbReference>
<feature type="compositionally biased region" description="Basic and acidic residues" evidence="1">
    <location>
        <begin position="474"/>
        <end position="489"/>
    </location>
</feature>
<reference evidence="2 3" key="1">
    <citation type="submission" date="2018-09" db="EMBL/GenBank/DDBJ databases">
        <title>Genomic Encyclopedia of Archaeal and Bacterial Type Strains, Phase II (KMG-II): from individual species to whole genera.</title>
        <authorList>
            <person name="Goeker M."/>
        </authorList>
    </citation>
    <scope>NUCLEOTIDE SEQUENCE [LARGE SCALE GENOMIC DNA]</scope>
    <source>
        <strain evidence="2 3">DSM 13151</strain>
    </source>
</reference>
<evidence type="ECO:0000313" key="3">
    <source>
        <dbReference type="Proteomes" id="UP000283805"/>
    </source>
</evidence>
<organism evidence="2 3">
    <name type="scientific">Halopiger aswanensis</name>
    <dbReference type="NCBI Taxonomy" id="148449"/>
    <lineage>
        <taxon>Archaea</taxon>
        <taxon>Methanobacteriati</taxon>
        <taxon>Methanobacteriota</taxon>
        <taxon>Stenosarchaea group</taxon>
        <taxon>Halobacteria</taxon>
        <taxon>Halobacteriales</taxon>
        <taxon>Natrialbaceae</taxon>
        <taxon>Halopiger</taxon>
    </lineage>
</organism>
<name>A0A3R7HUY7_9EURY</name>
<accession>A0A3R7HUY7</accession>
<dbReference type="InterPro" id="IPR016024">
    <property type="entry name" value="ARM-type_fold"/>
</dbReference>
<feature type="compositionally biased region" description="Basic and acidic residues" evidence="1">
    <location>
        <begin position="516"/>
        <end position="531"/>
    </location>
</feature>
<evidence type="ECO:0000313" key="2">
    <source>
        <dbReference type="EMBL" id="RKD86221.1"/>
    </source>
</evidence>
<comment type="caution">
    <text evidence="2">The sequence shown here is derived from an EMBL/GenBank/DDBJ whole genome shotgun (WGS) entry which is preliminary data.</text>
</comment>
<evidence type="ECO:0000256" key="1">
    <source>
        <dbReference type="SAM" id="MobiDB-lite"/>
    </source>
</evidence>
<dbReference type="SUPFAM" id="SSF48371">
    <property type="entry name" value="ARM repeat"/>
    <property type="match status" value="2"/>
</dbReference>
<gene>
    <name evidence="2" type="ORF">ATJ93_4638</name>
</gene>
<feature type="region of interest" description="Disordered" evidence="1">
    <location>
        <begin position="455"/>
        <end position="539"/>
    </location>
</feature>
<dbReference type="RefSeq" id="WP_120246910.1">
    <property type="nucleotide sequence ID" value="NZ_RAPO01000010.1"/>
</dbReference>
<feature type="region of interest" description="Disordered" evidence="1">
    <location>
        <begin position="224"/>
        <end position="305"/>
    </location>
</feature>
<sequence length="2027" mass="217877">MKIPDSEVETQYDEALVAALTAIEREPVEGVDRLPFVLEALASASQAGEKQRIAAGVKSTGPEDVRDAALAALEAVAERAPSELATDAHVSVLVSLDRHLAVEPRIRMFELLGDLAAFVDTSTVADHYVPLINRSLKAATRATAHAVELLGRAYRAHPGADDLNRLMCRALAADEPAVRTVAVGALGHALAADNPPLGLVAVLQGTDPVAAARTESPDPIAQAEESINSRQRRAPLSSLVDDVSTPGESDIFSDGGPYDASAIAIGRSMSDSQEDRTGTTGGTGDASTADEAVNADGPSGLERQDRQHLQAKAVAAVRALDGADRVRSIARTCLGEFATADHPARRAAVAHSTGHALGDVKTDQARNIALFTLGHLITDPERAVRLRTLRAVETYLDGLEPSTELRETILDRHVTDPREHLATVISTAMEIYGLSDRETYSLALDIETTYTDELRHQTDRSLVPESADQTDEPADVRHRLPLGNRREEPAGVESTENQRDGPVGESDPVDTASQDNGDRDRRHDTGDHPGPPDDWNDDEKRRWLDRQVEALVAADDPVVAITDAYHDAEETAQRVAAIWAIGDRFRSVPDEVTRAERERFATLLETAADNEDTGVRCAVVRTVLVAYESSVEWPWADVVDHLQHAFDDPAYRVRRTAFIALAAAIQSLDVSFEQVTTVRKLERLLDEDPTERLASRGDRPVETAFDLELLGDAVAAGDCDPDAVAPLLRRGLASPIPVVRHGAVIGIARCLGAGAIEWQNVEPQFHDLLGQPPAVVEAGVHAAYTAVETDETDWTAVKPFFRAVFERVPEVGRRALAVRVADLLRAGHVSWNDSTARRWLEHSLRRSDDDETLASIVALLADAVVDDRVPLEDAFDLVEPLFRGTTTVDLESDIDPETSVLFVYRLLDKDALTTAQLQALYDRLPSTATDHERRYLAAAAAELIRDGTVGIAPFRSFLAECLERSSVDSAEVAAGTIFLGLRDGAVDPATVLPLLERGVENETAAVAERVLTLIGVALHEGWLRLRSVTHLIRDGLYHESEDVAHQATGSLLHAVTAGTIDEEPLVDLLDRAVRHPADDIAQTGFVAIQGGFQAGTVSVESVEHLLWAGLDHANDAVVREAVRAVGGGLLFRGPHDPMSDNPPQWFDIGNHDDPVPWSACRRFLDAAIRSDSDRVRREAIHTIRLALSTGHAEWSEVADWFETAVDDPVPRVTETGLEVAVGLAAKESVGWDAVTPLIEAVLDHDHNRTAHTAFMGLAAAISVGELPFDRYRPDLERALDRSTAIAETTIAGVRDAVINGHVDIRQARSLFADAIRERNAISSDAVLEALGTIVVHTTPKWEAVAPVLALGLDEETAHEATKVVSIGVFKGAFDWADVRPFAVDAIDRGGELAVSAVDLFGQAIIRGTDSPADLIAFLNRAVDDTRPAIREHAMIVLHDALVNHEWTVDWGDIEPLLEACAAVDGDTAPILAAVDCCEASVGSTGVDWDDAAPFLRRARSHQDEEVRIAATKAAGRLVDRVDWDALRSFLRQALAEDSPELADPALRSLVVGFEENHLTWDDAWDLIADGLAHDTDAVVARALYAAGGGCYHGAVGWSTIQPLYQDAIAHNDSRVTQEAVGSLEQLLDAGRVDCEDVESLLSTVVERAVNGETNPEAAVDALAIVKTLLEDRTIEWATTRPVLEHGIEIDYGPARAAACDAVTAAIDAGHVGWDEARSVLDPITEDRSSPVPDEALLAAVTAAVVDDSVAYGVIRPAVESLTTELDPTTSERALRTVADEHTPALTGADLADLVGDLLPVLVPDHTTALLEVAIRSNAHPVDDADAMALLKRVIRTGAPVIQSMAIRLAADRFGVADDRTVETTTGLLNLDDPPAEVLLAAADVFERRSDWEGAADAAAELLVECTASASGDVRRRGFGLAADRFAAIPTGERQTIVAKALDECCTASSPVSVRARAADVLNAALRSDEEIVLDAAMDRPGTRAGVEATLRDAPILTAATKVSLVRLLTRLEPNGVYERSTVGSHSH</sequence>
<protein>
    <submittedName>
        <fullName evidence="2">Uncharacterized protein</fullName>
    </submittedName>
</protein>
<dbReference type="Gene3D" id="1.25.10.10">
    <property type="entry name" value="Leucine-rich Repeat Variant"/>
    <property type="match status" value="3"/>
</dbReference>
<proteinExistence type="predicted"/>
<dbReference type="EMBL" id="RAPO01000010">
    <property type="protein sequence ID" value="RKD86221.1"/>
    <property type="molecule type" value="Genomic_DNA"/>
</dbReference>
<keyword evidence="3" id="KW-1185">Reference proteome</keyword>
<dbReference type="InterPro" id="IPR011989">
    <property type="entry name" value="ARM-like"/>
</dbReference>